<dbReference type="AlphaFoldDB" id="A0A7Y4JSJ8"/>
<reference evidence="5 6" key="1">
    <citation type="submission" date="2020-05" db="EMBL/GenBank/DDBJ databases">
        <authorList>
            <person name="Whitworth D."/>
        </authorList>
    </citation>
    <scope>NUCLEOTIDE SEQUENCE [LARGE SCALE GENOMIC DNA]</scope>
    <source>
        <strain evidence="5 6">CA046A</strain>
    </source>
</reference>
<dbReference type="RefSeq" id="WP_171414815.1">
    <property type="nucleotide sequence ID" value="NZ_JABFJW010000102.1"/>
</dbReference>
<evidence type="ECO:0000259" key="4">
    <source>
        <dbReference type="Pfam" id="PF00582"/>
    </source>
</evidence>
<name>A0A7Y4JSJ8_9BACT</name>
<dbReference type="InterPro" id="IPR014729">
    <property type="entry name" value="Rossmann-like_a/b/a_fold"/>
</dbReference>
<dbReference type="EMBL" id="JABFJW010000102">
    <property type="protein sequence ID" value="NOK10370.1"/>
    <property type="molecule type" value="Genomic_DNA"/>
</dbReference>
<evidence type="ECO:0000256" key="3">
    <source>
        <dbReference type="ARBA" id="ARBA00022840"/>
    </source>
</evidence>
<keyword evidence="3" id="KW-0067">ATP-binding</keyword>
<dbReference type="InterPro" id="IPR006015">
    <property type="entry name" value="Universal_stress_UspA"/>
</dbReference>
<dbReference type="Proteomes" id="UP000528460">
    <property type="component" value="Unassembled WGS sequence"/>
</dbReference>
<protein>
    <submittedName>
        <fullName evidence="5">Universal stress protein</fullName>
    </submittedName>
</protein>
<dbReference type="GO" id="GO:0005524">
    <property type="term" value="F:ATP binding"/>
    <property type="evidence" value="ECO:0007669"/>
    <property type="project" value="UniProtKB-KW"/>
</dbReference>
<proteinExistence type="inferred from homology"/>
<organism evidence="5 6">
    <name type="scientific">Corallococcus exercitus</name>
    <dbReference type="NCBI Taxonomy" id="2316736"/>
    <lineage>
        <taxon>Bacteria</taxon>
        <taxon>Pseudomonadati</taxon>
        <taxon>Myxococcota</taxon>
        <taxon>Myxococcia</taxon>
        <taxon>Myxococcales</taxon>
        <taxon>Cystobacterineae</taxon>
        <taxon>Myxococcaceae</taxon>
        <taxon>Corallococcus</taxon>
    </lineage>
</organism>
<feature type="domain" description="UspA" evidence="4">
    <location>
        <begin position="150"/>
        <end position="281"/>
    </location>
</feature>
<dbReference type="PANTHER" id="PTHR46268">
    <property type="entry name" value="STRESS RESPONSE PROTEIN NHAX"/>
    <property type="match status" value="1"/>
</dbReference>
<dbReference type="Pfam" id="PF00582">
    <property type="entry name" value="Usp"/>
    <property type="match status" value="3"/>
</dbReference>
<evidence type="ECO:0000313" key="6">
    <source>
        <dbReference type="Proteomes" id="UP000528460"/>
    </source>
</evidence>
<dbReference type="PRINTS" id="PR01438">
    <property type="entry name" value="UNVRSLSTRESS"/>
</dbReference>
<gene>
    <name evidence="5" type="ORF">HNS30_15145</name>
</gene>
<dbReference type="SUPFAM" id="SSF52402">
    <property type="entry name" value="Adenine nucleotide alpha hydrolases-like"/>
    <property type="match status" value="3"/>
</dbReference>
<comment type="caution">
    <text evidence="5">The sequence shown here is derived from an EMBL/GenBank/DDBJ whole genome shotgun (WGS) entry which is preliminary data.</text>
</comment>
<keyword evidence="2" id="KW-0547">Nucleotide-binding</keyword>
<dbReference type="Gene3D" id="3.40.50.620">
    <property type="entry name" value="HUPs"/>
    <property type="match status" value="3"/>
</dbReference>
<evidence type="ECO:0000313" key="5">
    <source>
        <dbReference type="EMBL" id="NOK10370.1"/>
    </source>
</evidence>
<evidence type="ECO:0000256" key="1">
    <source>
        <dbReference type="ARBA" id="ARBA00008791"/>
    </source>
</evidence>
<evidence type="ECO:0000256" key="2">
    <source>
        <dbReference type="ARBA" id="ARBA00022741"/>
    </source>
</evidence>
<comment type="similarity">
    <text evidence="1">Belongs to the universal stress protein A family.</text>
</comment>
<dbReference type="PANTHER" id="PTHR46268:SF27">
    <property type="entry name" value="UNIVERSAL STRESS PROTEIN RV2623"/>
    <property type="match status" value="1"/>
</dbReference>
<accession>A0A7Y4JSJ8</accession>
<feature type="domain" description="UspA" evidence="4">
    <location>
        <begin position="3"/>
        <end position="134"/>
    </location>
</feature>
<feature type="domain" description="UspA" evidence="4">
    <location>
        <begin position="304"/>
        <end position="445"/>
    </location>
</feature>
<dbReference type="InterPro" id="IPR006016">
    <property type="entry name" value="UspA"/>
</dbReference>
<sequence length="450" mass="48816">MAIIVGTDFSEHAQEAVRVAAALARKTGMPLSLVHVAEPGMLRRDWSSERGGAITDLEQRLEKEAAALRGEGLSVEPRVLLGMPDEVLVAHAEHLRARLIITAALGWRSEKRWRLGSVPARVAQAAHCPFLMVRLAAPFLEWCQGQRPLRVTVGDDFSHSAEVALRWLPELRRAGPVELTVAHVYNPATEYGRLGLYRASQGPPGIESILERDLRERLERLGEPRAEFRLALGYGNVVEPLGTLAQEAKADLLLLGTHQRRGMRRMRHGSVSLPSLQVAPVAAVACVPVEGPRQAAVPMEVPSIRRVLVSTDFSPLANLAIPHALSLLPRGGELILAHVIESPLPVVYADFWPAVALGDAGDEAEVRRELEALIPRDADRRGITVRVELLSGVHAAQSLCQAAERFGADIVCLGSHGRTGVSRAVLGSVAQEVVARSRRPVLVVKHPALP</sequence>
<dbReference type="CDD" id="cd00293">
    <property type="entry name" value="USP-like"/>
    <property type="match status" value="2"/>
</dbReference>